<dbReference type="GO" id="GO:0090575">
    <property type="term" value="C:RNA polymerase II transcription regulator complex"/>
    <property type="evidence" value="ECO:0007669"/>
    <property type="project" value="TreeGrafter"/>
</dbReference>
<evidence type="ECO:0000256" key="3">
    <source>
        <dbReference type="ARBA" id="ARBA00007163"/>
    </source>
</evidence>
<dbReference type="SUPFAM" id="SSF57959">
    <property type="entry name" value="Leucine zipper domain"/>
    <property type="match status" value="1"/>
</dbReference>
<gene>
    <name evidence="11" type="ORF">XA68_14009</name>
</gene>
<proteinExistence type="inferred from homology"/>
<comment type="similarity">
    <text evidence="3">Belongs to the bZIP family.</text>
</comment>
<evidence type="ECO:0000256" key="2">
    <source>
        <dbReference type="ARBA" id="ARBA00004123"/>
    </source>
</evidence>
<evidence type="ECO:0000256" key="9">
    <source>
        <dbReference type="SAM" id="MobiDB-lite"/>
    </source>
</evidence>
<dbReference type="InterPro" id="IPR004827">
    <property type="entry name" value="bZIP"/>
</dbReference>
<dbReference type="Proteomes" id="UP000037136">
    <property type="component" value="Unassembled WGS sequence"/>
</dbReference>
<feature type="region of interest" description="Disordered" evidence="9">
    <location>
        <begin position="43"/>
        <end position="72"/>
    </location>
</feature>
<dbReference type="EMBL" id="LAZP02000315">
    <property type="protein sequence ID" value="PFH58210.1"/>
    <property type="molecule type" value="Genomic_DNA"/>
</dbReference>
<evidence type="ECO:0000259" key="10">
    <source>
        <dbReference type="PROSITE" id="PS50217"/>
    </source>
</evidence>
<keyword evidence="5" id="KW-0238">DNA-binding</keyword>
<keyword evidence="7" id="KW-0539">Nucleus</keyword>
<dbReference type="InterPro" id="IPR050936">
    <property type="entry name" value="AP-1-like"/>
</dbReference>
<dbReference type="InterPro" id="IPR046347">
    <property type="entry name" value="bZIP_sf"/>
</dbReference>
<evidence type="ECO:0000256" key="7">
    <source>
        <dbReference type="ARBA" id="ARBA00023242"/>
    </source>
</evidence>
<dbReference type="PANTHER" id="PTHR40621">
    <property type="entry name" value="TRANSCRIPTION FACTOR KAPC-RELATED"/>
    <property type="match status" value="1"/>
</dbReference>
<dbReference type="Pfam" id="PF00170">
    <property type="entry name" value="bZIP_1"/>
    <property type="match status" value="1"/>
</dbReference>
<evidence type="ECO:0000256" key="6">
    <source>
        <dbReference type="ARBA" id="ARBA00023163"/>
    </source>
</evidence>
<evidence type="ECO:0000256" key="8">
    <source>
        <dbReference type="ARBA" id="ARBA00044067"/>
    </source>
</evidence>
<evidence type="ECO:0000256" key="1">
    <source>
        <dbReference type="ARBA" id="ARBA00004049"/>
    </source>
</evidence>
<evidence type="ECO:0000313" key="11">
    <source>
        <dbReference type="EMBL" id="PFH58210.1"/>
    </source>
</evidence>
<dbReference type="AlphaFoldDB" id="A0A2A9PBG0"/>
<dbReference type="PANTHER" id="PTHR40621:SF11">
    <property type="entry name" value="TRANSCRIPTION FACTOR KAPC-RELATED"/>
    <property type="match status" value="1"/>
</dbReference>
<evidence type="ECO:0000256" key="4">
    <source>
        <dbReference type="ARBA" id="ARBA00023015"/>
    </source>
</evidence>
<keyword evidence="4" id="KW-0805">Transcription regulation</keyword>
<dbReference type="SMART" id="SM00338">
    <property type="entry name" value="BRLZ"/>
    <property type="match status" value="1"/>
</dbReference>
<evidence type="ECO:0000313" key="12">
    <source>
        <dbReference type="Proteomes" id="UP000037136"/>
    </source>
</evidence>
<name>A0A2A9PBG0_OPHUN</name>
<dbReference type="PROSITE" id="PS00036">
    <property type="entry name" value="BZIP_BASIC"/>
    <property type="match status" value="1"/>
</dbReference>
<comment type="subcellular location">
    <subcellularLocation>
        <location evidence="2">Nucleus</location>
    </subcellularLocation>
</comment>
<reference evidence="11 12" key="1">
    <citation type="journal article" date="2015" name="BMC Genomics">
        <title>Gene expression during zombie ant biting behavior reflects the complexity underlying fungal parasitic behavioral manipulation.</title>
        <authorList>
            <person name="de Bekker C."/>
            <person name="Ohm R.A."/>
            <person name="Loreto R.G."/>
            <person name="Sebastian A."/>
            <person name="Albert I."/>
            <person name="Merrow M."/>
            <person name="Brachmann A."/>
            <person name="Hughes D.P."/>
        </authorList>
    </citation>
    <scope>NUCLEOTIDE SEQUENCE [LARGE SCALE GENOMIC DNA]</scope>
    <source>
        <strain evidence="11 12">SC16a</strain>
    </source>
</reference>
<keyword evidence="6" id="KW-0804">Transcription</keyword>
<dbReference type="CDD" id="cd14688">
    <property type="entry name" value="bZIP_YAP"/>
    <property type="match status" value="1"/>
</dbReference>
<organism evidence="11 12">
    <name type="scientific">Ophiocordyceps unilateralis</name>
    <name type="common">Zombie-ant fungus</name>
    <name type="synonym">Torrubia unilateralis</name>
    <dbReference type="NCBI Taxonomy" id="268505"/>
    <lineage>
        <taxon>Eukaryota</taxon>
        <taxon>Fungi</taxon>
        <taxon>Dikarya</taxon>
        <taxon>Ascomycota</taxon>
        <taxon>Pezizomycotina</taxon>
        <taxon>Sordariomycetes</taxon>
        <taxon>Hypocreomycetidae</taxon>
        <taxon>Hypocreales</taxon>
        <taxon>Ophiocordycipitaceae</taxon>
        <taxon>Ophiocordyceps</taxon>
    </lineage>
</organism>
<dbReference type="GO" id="GO:0001228">
    <property type="term" value="F:DNA-binding transcription activator activity, RNA polymerase II-specific"/>
    <property type="evidence" value="ECO:0007669"/>
    <property type="project" value="TreeGrafter"/>
</dbReference>
<keyword evidence="12" id="KW-1185">Reference proteome</keyword>
<reference evidence="11 12" key="2">
    <citation type="journal article" date="2017" name="Sci. Rep.">
        <title>Ant-infecting Ophiocordyceps genomes reveal a high diversity of potential behavioral manipulation genes and a possible major role for enterotoxins.</title>
        <authorList>
            <person name="de Bekker C."/>
            <person name="Ohm R.A."/>
            <person name="Evans H.C."/>
            <person name="Brachmann A."/>
            <person name="Hughes D.P."/>
        </authorList>
    </citation>
    <scope>NUCLEOTIDE SEQUENCE [LARGE SCALE GENOMIC DNA]</scope>
    <source>
        <strain evidence="11 12">SC16a</strain>
    </source>
</reference>
<feature type="compositionally biased region" description="Low complexity" evidence="9">
    <location>
        <begin position="43"/>
        <end position="53"/>
    </location>
</feature>
<feature type="domain" description="BZIP" evidence="10">
    <location>
        <begin position="50"/>
        <end position="107"/>
    </location>
</feature>
<evidence type="ECO:0000256" key="5">
    <source>
        <dbReference type="ARBA" id="ARBA00023125"/>
    </source>
</evidence>
<dbReference type="OrthoDB" id="2593073at2759"/>
<protein>
    <recommendedName>
        <fullName evidence="8">Putative transcription factor kapC</fullName>
    </recommendedName>
</protein>
<dbReference type="PROSITE" id="PS50217">
    <property type="entry name" value="BZIP"/>
    <property type="match status" value="1"/>
</dbReference>
<dbReference type="Gene3D" id="1.20.5.170">
    <property type="match status" value="1"/>
</dbReference>
<dbReference type="STRING" id="268505.A0A2A9PBG0"/>
<dbReference type="GO" id="GO:0000976">
    <property type="term" value="F:transcription cis-regulatory region binding"/>
    <property type="evidence" value="ECO:0007669"/>
    <property type="project" value="InterPro"/>
</dbReference>
<accession>A0A2A9PBG0</accession>
<sequence length="187" mass="22038">MYCISSLSYKSFYPLLSPYIPFLITWYKTFLDFIHLILSSTPSRPPSTNTLPSQRRRAQNRASQRAYRERKEQRIRDLEQQVRDLEQRQQSLIQAYESLQLDYSRLRAGLDHNDAEYQLHSAEHDTDRYRHTNPDYRGQTDLSPQPMQHYIRQSHHPPPHLTPAVPPLESGFHLPIDMSAFSSSHSM</sequence>
<comment type="caution">
    <text evidence="11">The sequence shown here is derived from an EMBL/GenBank/DDBJ whole genome shotgun (WGS) entry which is preliminary data.</text>
</comment>
<comment type="function">
    <text evidence="1">Putative transcription factor.</text>
</comment>